<protein>
    <submittedName>
        <fullName evidence="1">Uncharacterized protein</fullName>
    </submittedName>
</protein>
<dbReference type="Proteomes" id="UP000799755">
    <property type="component" value="Unassembled WGS sequence"/>
</dbReference>
<organism evidence="1 2">
    <name type="scientific">Lindgomyces ingoldianus</name>
    <dbReference type="NCBI Taxonomy" id="673940"/>
    <lineage>
        <taxon>Eukaryota</taxon>
        <taxon>Fungi</taxon>
        <taxon>Dikarya</taxon>
        <taxon>Ascomycota</taxon>
        <taxon>Pezizomycotina</taxon>
        <taxon>Dothideomycetes</taxon>
        <taxon>Pleosporomycetidae</taxon>
        <taxon>Pleosporales</taxon>
        <taxon>Lindgomycetaceae</taxon>
        <taxon>Lindgomyces</taxon>
    </lineage>
</organism>
<evidence type="ECO:0000313" key="1">
    <source>
        <dbReference type="EMBL" id="KAF2474496.1"/>
    </source>
</evidence>
<proteinExistence type="predicted"/>
<reference evidence="1" key="1">
    <citation type="journal article" date="2020" name="Stud. Mycol.">
        <title>101 Dothideomycetes genomes: a test case for predicting lifestyles and emergence of pathogens.</title>
        <authorList>
            <person name="Haridas S."/>
            <person name="Albert R."/>
            <person name="Binder M."/>
            <person name="Bloem J."/>
            <person name="Labutti K."/>
            <person name="Salamov A."/>
            <person name="Andreopoulos B."/>
            <person name="Baker S."/>
            <person name="Barry K."/>
            <person name="Bills G."/>
            <person name="Bluhm B."/>
            <person name="Cannon C."/>
            <person name="Castanera R."/>
            <person name="Culley D."/>
            <person name="Daum C."/>
            <person name="Ezra D."/>
            <person name="Gonzalez J."/>
            <person name="Henrissat B."/>
            <person name="Kuo A."/>
            <person name="Liang C."/>
            <person name="Lipzen A."/>
            <person name="Lutzoni F."/>
            <person name="Magnuson J."/>
            <person name="Mondo S."/>
            <person name="Nolan M."/>
            <person name="Ohm R."/>
            <person name="Pangilinan J."/>
            <person name="Park H.-J."/>
            <person name="Ramirez L."/>
            <person name="Alfaro M."/>
            <person name="Sun H."/>
            <person name="Tritt A."/>
            <person name="Yoshinaga Y."/>
            <person name="Zwiers L.-H."/>
            <person name="Turgeon B."/>
            <person name="Goodwin S."/>
            <person name="Spatafora J."/>
            <person name="Crous P."/>
            <person name="Grigoriev I."/>
        </authorList>
    </citation>
    <scope>NUCLEOTIDE SEQUENCE</scope>
    <source>
        <strain evidence="1">ATCC 200398</strain>
    </source>
</reference>
<evidence type="ECO:0000313" key="2">
    <source>
        <dbReference type="Proteomes" id="UP000799755"/>
    </source>
</evidence>
<gene>
    <name evidence="1" type="ORF">BDR25DRAFT_351016</name>
</gene>
<accession>A0ACB6R5P5</accession>
<keyword evidence="2" id="KW-1185">Reference proteome</keyword>
<dbReference type="EMBL" id="MU003497">
    <property type="protein sequence ID" value="KAF2474496.1"/>
    <property type="molecule type" value="Genomic_DNA"/>
</dbReference>
<sequence>MSSLAMQTTPLSIYIPAGKPLNNTVESGKLRDGRTLLQLLTQDPEGVQILTEGDEEVTLLEILASPQDTAHCSDKRALYGESGEGTRDVKSKVNRNTKGKGADFRVIPVLKKEMESSFQDPSKSPRHSFLFCTPTAVFIHTSSTFTIVMQACIRAKEQS</sequence>
<name>A0ACB6R5P5_9PLEO</name>
<comment type="caution">
    <text evidence="1">The sequence shown here is derived from an EMBL/GenBank/DDBJ whole genome shotgun (WGS) entry which is preliminary data.</text>
</comment>